<evidence type="ECO:0000256" key="2">
    <source>
        <dbReference type="SAM" id="SignalP"/>
    </source>
</evidence>
<reference evidence="3 4" key="1">
    <citation type="submission" date="2024-10" db="EMBL/GenBank/DDBJ databases">
        <authorList>
            <person name="Topkara A.R."/>
            <person name="Saygin H."/>
        </authorList>
    </citation>
    <scope>NUCLEOTIDE SEQUENCE [LARGE SCALE GENOMIC DNA]</scope>
    <source>
        <strain evidence="3 4">M3C6</strain>
    </source>
</reference>
<evidence type="ECO:0000256" key="1">
    <source>
        <dbReference type="SAM" id="MobiDB-lite"/>
    </source>
</evidence>
<evidence type="ECO:0000313" key="4">
    <source>
        <dbReference type="Proteomes" id="UP001603978"/>
    </source>
</evidence>
<comment type="caution">
    <text evidence="3">The sequence shown here is derived from an EMBL/GenBank/DDBJ whole genome shotgun (WGS) entry which is preliminary data.</text>
</comment>
<keyword evidence="4" id="KW-1185">Reference proteome</keyword>
<accession>A0ABW7AU30</accession>
<feature type="region of interest" description="Disordered" evidence="1">
    <location>
        <begin position="169"/>
        <end position="195"/>
    </location>
</feature>
<dbReference type="Gene3D" id="3.40.50.1820">
    <property type="entry name" value="alpha/beta hydrolase"/>
    <property type="match status" value="1"/>
</dbReference>
<proteinExistence type="predicted"/>
<organism evidence="3 4">
    <name type="scientific">Nonomuraea marmarensis</name>
    <dbReference type="NCBI Taxonomy" id="3351344"/>
    <lineage>
        <taxon>Bacteria</taxon>
        <taxon>Bacillati</taxon>
        <taxon>Actinomycetota</taxon>
        <taxon>Actinomycetes</taxon>
        <taxon>Streptosporangiales</taxon>
        <taxon>Streptosporangiaceae</taxon>
        <taxon>Nonomuraea</taxon>
    </lineage>
</organism>
<dbReference type="EMBL" id="JBICRM010000061">
    <property type="protein sequence ID" value="MFG1710937.1"/>
    <property type="molecule type" value="Genomic_DNA"/>
</dbReference>
<gene>
    <name evidence="3" type="ORF">ACFLIM_48035</name>
</gene>
<feature type="chain" id="PRO_5046913450" evidence="2">
    <location>
        <begin position="23"/>
        <end position="727"/>
    </location>
</feature>
<dbReference type="EC" id="3.4.-.-" evidence="3"/>
<feature type="signal peptide" evidence="2">
    <location>
        <begin position="1"/>
        <end position="22"/>
    </location>
</feature>
<sequence>MNTLSRSLAVACAFLAVSGSVAVQAVQASGADPAIGVLGTPFPSERWTVPDPTQLTGRRVALPKPDCARQPSGCRDVAVLNRLDGFNLQPRLSIRFTGSIAVSSVSNSDVFLVRLRGGDRSGSRVLGINQIVWDPTSNTLHAEPDQFLDQDSTYALVVTTDVRDSHGRRIAGGGFSESDKLGGSAGYAPEGTGRGRDALRGAPAYHRELLKALPIVRRAAGVDPTRVASVTVFTTQSVTALMEKIRRQLDAAPPSPARFDIGPDGTRAVFSFPTVTGISFNRQLTTHEPTSPSPVPIAALNNFPGSVGKLAFGSYRSPDYRTAAGVIPQVGTRTGTPTVQSTNTVYFNLVIPSGPRPAGGWPVAIFGHGFGDSKNNSPYLAAPALAHAGIAMIAINVAGHGLGPGGTLTVSRADGVPVTFSAGGRAVDQDGNGAFDSTEGVNASPPDTLIFNRDGLNQTTIDLMRLVRTIEAGVDIDGDGRPDLSRSKPYYFGQSFGGIYGTELLGLDPQVRTGVLNVGGGPIIEIGRLAPVFRPLIEQRLTARTPSLLNGGVDGFTEDVPLRDQPPVTSPAPGSLQIQTFLDDMEWASQSSNPVAWAPHLRLAPLAGMSAKNVIVQFARGDKTVPNPTTSAVIMSGHLEDRTTLFRNDLAFAADPTVPKDPHIFLTRLPPLAGPSSLTAQIARQTQNQIATFFLSDGAKIIDPDGVGPLFETPIRPPLPESLGFIP</sequence>
<evidence type="ECO:0000313" key="3">
    <source>
        <dbReference type="EMBL" id="MFG1710937.1"/>
    </source>
</evidence>
<dbReference type="Proteomes" id="UP001603978">
    <property type="component" value="Unassembled WGS sequence"/>
</dbReference>
<dbReference type="InterPro" id="IPR029058">
    <property type="entry name" value="AB_hydrolase_fold"/>
</dbReference>
<protein>
    <submittedName>
        <fullName evidence="3">Alpha/beta hydrolase family protein</fullName>
        <ecNumber evidence="3">3.4.-.-</ecNumber>
    </submittedName>
</protein>
<dbReference type="SUPFAM" id="SSF53474">
    <property type="entry name" value="alpha/beta-Hydrolases"/>
    <property type="match status" value="1"/>
</dbReference>
<dbReference type="GO" id="GO:0016787">
    <property type="term" value="F:hydrolase activity"/>
    <property type="evidence" value="ECO:0007669"/>
    <property type="project" value="UniProtKB-KW"/>
</dbReference>
<keyword evidence="3" id="KW-0378">Hydrolase</keyword>
<keyword evidence="2" id="KW-0732">Signal</keyword>
<dbReference type="RefSeq" id="WP_393177231.1">
    <property type="nucleotide sequence ID" value="NZ_JBICRM010000061.1"/>
</dbReference>
<name>A0ABW7AU30_9ACTN</name>